<dbReference type="EMBL" id="KV954718">
    <property type="protein sequence ID" value="PIO24695.1"/>
    <property type="molecule type" value="Genomic_DNA"/>
</dbReference>
<sequence length="184" mass="20948">MTSQESAPNLTVQAEDPLEGLLLEDKSQFKTCSQIGFYRRQKLLHPDQSPYLAQLDTLKTENGIATLNIIHQRTKVPLQLQVIAVEGNIVRLKIKELSPLKPRYEVPDVLVKEPTTERFNILLQETETVVLEHPSGTSKVHINSQPFSIMVTQEDKALFGINSQGFLYFEHLRLPPEKRYKISG</sequence>
<evidence type="ECO:0000259" key="1">
    <source>
        <dbReference type="Pfam" id="PF13802"/>
    </source>
</evidence>
<evidence type="ECO:0000313" key="3">
    <source>
        <dbReference type="Proteomes" id="UP000228934"/>
    </source>
</evidence>
<organism evidence="2 3">
    <name type="scientific">Aquarana catesbeiana</name>
    <name type="common">American bullfrog</name>
    <name type="synonym">Rana catesbeiana</name>
    <dbReference type="NCBI Taxonomy" id="8400"/>
    <lineage>
        <taxon>Eukaryota</taxon>
        <taxon>Metazoa</taxon>
        <taxon>Chordata</taxon>
        <taxon>Craniata</taxon>
        <taxon>Vertebrata</taxon>
        <taxon>Euteleostomi</taxon>
        <taxon>Amphibia</taxon>
        <taxon>Batrachia</taxon>
        <taxon>Anura</taxon>
        <taxon>Neobatrachia</taxon>
        <taxon>Ranoidea</taxon>
        <taxon>Ranidae</taxon>
        <taxon>Aquarana</taxon>
    </lineage>
</organism>
<gene>
    <name evidence="2" type="ORF">AB205_0157800</name>
</gene>
<dbReference type="Gene3D" id="2.60.40.1760">
    <property type="entry name" value="glycosyl hydrolase (family 31)"/>
    <property type="match status" value="1"/>
</dbReference>
<evidence type="ECO:0000313" key="2">
    <source>
        <dbReference type="EMBL" id="PIO24695.1"/>
    </source>
</evidence>
<reference evidence="3" key="1">
    <citation type="journal article" date="2017" name="Nat. Commun.">
        <title>The North American bullfrog draft genome provides insight into hormonal regulation of long noncoding RNA.</title>
        <authorList>
            <person name="Hammond S.A."/>
            <person name="Warren R.L."/>
            <person name="Vandervalk B.P."/>
            <person name="Kucuk E."/>
            <person name="Khan H."/>
            <person name="Gibb E.A."/>
            <person name="Pandoh P."/>
            <person name="Kirk H."/>
            <person name="Zhao Y."/>
            <person name="Jones M."/>
            <person name="Mungall A.J."/>
            <person name="Coope R."/>
            <person name="Pleasance S."/>
            <person name="Moore R.A."/>
            <person name="Holt R.A."/>
            <person name="Round J.M."/>
            <person name="Ohora S."/>
            <person name="Walle B.V."/>
            <person name="Veldhoen N."/>
            <person name="Helbing C.C."/>
            <person name="Birol I."/>
        </authorList>
    </citation>
    <scope>NUCLEOTIDE SEQUENCE [LARGE SCALE GENOMIC DNA]</scope>
</reference>
<dbReference type="AlphaFoldDB" id="A0A2G9RA77"/>
<dbReference type="InterPro" id="IPR025887">
    <property type="entry name" value="Glyco_hydro_31_N_dom"/>
</dbReference>
<feature type="domain" description="Glycoside hydrolase family 31 N-terminal" evidence="1">
    <location>
        <begin position="80"/>
        <end position="174"/>
    </location>
</feature>
<dbReference type="Proteomes" id="UP000228934">
    <property type="component" value="Unassembled WGS sequence"/>
</dbReference>
<proteinExistence type="predicted"/>
<name>A0A2G9RA77_AQUCT</name>
<dbReference type="OrthoDB" id="3237269at2759"/>
<keyword evidence="3" id="KW-1185">Reference proteome</keyword>
<feature type="non-terminal residue" evidence="2">
    <location>
        <position position="184"/>
    </location>
</feature>
<accession>A0A2G9RA77</accession>
<dbReference type="Pfam" id="PF13802">
    <property type="entry name" value="Gal_mutarotas_2"/>
    <property type="match status" value="1"/>
</dbReference>
<protein>
    <recommendedName>
        <fullName evidence="1">Glycoside hydrolase family 31 N-terminal domain-containing protein</fullName>
    </recommendedName>
</protein>